<keyword evidence="1" id="KW-0472">Membrane</keyword>
<dbReference type="KEGG" id="pseg:D3H65_23540"/>
<keyword evidence="1" id="KW-1133">Transmembrane helix</keyword>
<sequence>MGYAEDDPRDFLRRVVWSLSLGLVWLVSTIGIGTYAGLMVPENGLHTSNIIFYSWMAISLAGLIWVNLRIWKKKFPHG</sequence>
<evidence type="ECO:0000313" key="2">
    <source>
        <dbReference type="EMBL" id="AXY76784.1"/>
    </source>
</evidence>
<keyword evidence="1" id="KW-0812">Transmembrane</keyword>
<evidence type="ECO:0000313" key="3">
    <source>
        <dbReference type="Proteomes" id="UP000263900"/>
    </source>
</evidence>
<dbReference type="OrthoDB" id="675588at2"/>
<dbReference type="EMBL" id="CP032157">
    <property type="protein sequence ID" value="AXY76784.1"/>
    <property type="molecule type" value="Genomic_DNA"/>
</dbReference>
<reference evidence="2 3" key="1">
    <citation type="submission" date="2018-09" db="EMBL/GenBank/DDBJ databases">
        <title>Genome sequencing of strain 6GH32-13.</title>
        <authorList>
            <person name="Weon H.-Y."/>
            <person name="Heo J."/>
            <person name="Kwon S.-W."/>
        </authorList>
    </citation>
    <scope>NUCLEOTIDE SEQUENCE [LARGE SCALE GENOMIC DNA]</scope>
    <source>
        <strain evidence="2 3">5GH32-13</strain>
    </source>
</reference>
<accession>A0A3B7MQH0</accession>
<feature type="transmembrane region" description="Helical" evidence="1">
    <location>
        <begin position="50"/>
        <end position="68"/>
    </location>
</feature>
<gene>
    <name evidence="2" type="ORF">D3H65_23540</name>
</gene>
<name>A0A3B7MQH0_9BACT</name>
<organism evidence="2 3">
    <name type="scientific">Paraflavitalea soli</name>
    <dbReference type="NCBI Taxonomy" id="2315862"/>
    <lineage>
        <taxon>Bacteria</taxon>
        <taxon>Pseudomonadati</taxon>
        <taxon>Bacteroidota</taxon>
        <taxon>Chitinophagia</taxon>
        <taxon>Chitinophagales</taxon>
        <taxon>Chitinophagaceae</taxon>
        <taxon>Paraflavitalea</taxon>
    </lineage>
</organism>
<protein>
    <submittedName>
        <fullName evidence="2">Uncharacterized protein</fullName>
    </submittedName>
</protein>
<dbReference type="RefSeq" id="WP_119052661.1">
    <property type="nucleotide sequence ID" value="NZ_CP032157.1"/>
</dbReference>
<proteinExistence type="predicted"/>
<dbReference type="Proteomes" id="UP000263900">
    <property type="component" value="Chromosome"/>
</dbReference>
<evidence type="ECO:0000256" key="1">
    <source>
        <dbReference type="SAM" id="Phobius"/>
    </source>
</evidence>
<feature type="transmembrane region" description="Helical" evidence="1">
    <location>
        <begin position="15"/>
        <end position="38"/>
    </location>
</feature>
<dbReference type="AlphaFoldDB" id="A0A3B7MQH0"/>
<keyword evidence="3" id="KW-1185">Reference proteome</keyword>